<evidence type="ECO:0008006" key="3">
    <source>
        <dbReference type="Google" id="ProtNLM"/>
    </source>
</evidence>
<evidence type="ECO:0000313" key="1">
    <source>
        <dbReference type="EMBL" id="PTB61854.1"/>
    </source>
</evidence>
<dbReference type="Gene3D" id="3.30.420.10">
    <property type="entry name" value="Ribonuclease H-like superfamily/Ribonuclease H"/>
    <property type="match status" value="1"/>
</dbReference>
<dbReference type="SUPFAM" id="SSF53098">
    <property type="entry name" value="Ribonuclease H-like"/>
    <property type="match status" value="1"/>
</dbReference>
<dbReference type="GeneID" id="36603945"/>
<gene>
    <name evidence="1" type="ORF">BBK36DRAFT_1173093</name>
</gene>
<dbReference type="PANTHER" id="PTHR43040:SF1">
    <property type="entry name" value="RIBONUCLEASE D"/>
    <property type="match status" value="1"/>
</dbReference>
<dbReference type="EMBL" id="KZ680227">
    <property type="protein sequence ID" value="PTB61854.1"/>
    <property type="molecule type" value="Genomic_DNA"/>
</dbReference>
<accession>A0A2T4AXN8</accession>
<dbReference type="InterPro" id="IPR036397">
    <property type="entry name" value="RNaseH_sf"/>
</dbReference>
<keyword evidence="2" id="KW-1185">Reference proteome</keyword>
<organism evidence="1 2">
    <name type="scientific">Trichoderma citrinoviride</name>
    <dbReference type="NCBI Taxonomy" id="58853"/>
    <lineage>
        <taxon>Eukaryota</taxon>
        <taxon>Fungi</taxon>
        <taxon>Dikarya</taxon>
        <taxon>Ascomycota</taxon>
        <taxon>Pezizomycotina</taxon>
        <taxon>Sordariomycetes</taxon>
        <taxon>Hypocreomycetidae</taxon>
        <taxon>Hypocreales</taxon>
        <taxon>Hypocreaceae</taxon>
        <taxon>Trichoderma</taxon>
    </lineage>
</organism>
<dbReference type="RefSeq" id="XP_024745174.1">
    <property type="nucleotide sequence ID" value="XM_024895827.1"/>
</dbReference>
<protein>
    <recommendedName>
        <fullName evidence="3">3'-5' exonuclease domain-containing protein</fullName>
    </recommendedName>
</protein>
<dbReference type="PANTHER" id="PTHR43040">
    <property type="entry name" value="RIBONUCLEASE D"/>
    <property type="match status" value="1"/>
</dbReference>
<dbReference type="AlphaFoldDB" id="A0A2T4AXN8"/>
<dbReference type="GO" id="GO:0003676">
    <property type="term" value="F:nucleic acid binding"/>
    <property type="evidence" value="ECO:0007669"/>
    <property type="project" value="InterPro"/>
</dbReference>
<reference evidence="2" key="1">
    <citation type="submission" date="2016-07" db="EMBL/GenBank/DDBJ databases">
        <title>Multiple horizontal gene transfer events from other fungi enriched the ability of initially mycotrophic Trichoderma (Ascomycota) to feed on dead plant biomass.</title>
        <authorList>
            <consortium name="DOE Joint Genome Institute"/>
            <person name="Atanasova L."/>
            <person name="Chenthamara K."/>
            <person name="Zhang J."/>
            <person name="Grujic M."/>
            <person name="Henrissat B."/>
            <person name="Kuo A."/>
            <person name="Aerts A."/>
            <person name="Salamov A."/>
            <person name="Lipzen A."/>
            <person name="Labutti K."/>
            <person name="Barry K."/>
            <person name="Miao Y."/>
            <person name="Rahimi M.J."/>
            <person name="Shen Q."/>
            <person name="Grigoriev I.V."/>
            <person name="Kubicek C.P."/>
            <person name="Druzhinina I.S."/>
        </authorList>
    </citation>
    <scope>NUCLEOTIDE SEQUENCE [LARGE SCALE GENOMIC DNA]</scope>
    <source>
        <strain evidence="2">TUCIM 6016</strain>
    </source>
</reference>
<evidence type="ECO:0000313" key="2">
    <source>
        <dbReference type="Proteomes" id="UP000241546"/>
    </source>
</evidence>
<dbReference type="InterPro" id="IPR012337">
    <property type="entry name" value="RNaseH-like_sf"/>
</dbReference>
<dbReference type="Proteomes" id="UP000241546">
    <property type="component" value="Unassembled WGS sequence"/>
</dbReference>
<name>A0A2T4AXN8_9HYPO</name>
<dbReference type="OrthoDB" id="26838at2759"/>
<sequence>MELPTEPPSIYMAITGVIQPGGECSLSILRLYIHPTQEIHLIDAQVLDEECFSAPGKSGNTLRDILESFRIPKVFFDVRDHSHILFRRFSISLQFVLDLQLMELATCYNASRRFVKDWKTCIQKDAGFSAASEKIRKRLAGEGRISTVLANRPLTEEVQGYLARDLDTLPRLWACYDGKMTMMWKSRVVEASAERVDLSQSPFYLEARNTKDLGPPCWRFL</sequence>
<proteinExistence type="predicted"/>